<proteinExistence type="predicted"/>
<keyword evidence="2" id="KW-1185">Reference proteome</keyword>
<dbReference type="EMBL" id="BONW01000004">
    <property type="protein sequence ID" value="GIG86245.1"/>
    <property type="molecule type" value="Genomic_DNA"/>
</dbReference>
<accession>A0ABQ4DUW8</accession>
<protein>
    <submittedName>
        <fullName evidence="1">Uncharacterized protein</fullName>
    </submittedName>
</protein>
<organism evidence="1 2">
    <name type="scientific">Plantactinospora endophytica</name>
    <dbReference type="NCBI Taxonomy" id="673535"/>
    <lineage>
        <taxon>Bacteria</taxon>
        <taxon>Bacillati</taxon>
        <taxon>Actinomycetota</taxon>
        <taxon>Actinomycetes</taxon>
        <taxon>Micromonosporales</taxon>
        <taxon>Micromonosporaceae</taxon>
        <taxon>Plantactinospora</taxon>
    </lineage>
</organism>
<sequence length="74" mass="7961">MSVLPVWDPPLPLAIGALPTLRGAAGGRLGHRAPTGRAEGPLSAHRDRLRDLKLMISYPISVFRLVRLVISALV</sequence>
<gene>
    <name evidence="1" type="ORF">Pen02_11810</name>
</gene>
<dbReference type="Proteomes" id="UP000646749">
    <property type="component" value="Unassembled WGS sequence"/>
</dbReference>
<reference evidence="1 2" key="1">
    <citation type="submission" date="2021-01" db="EMBL/GenBank/DDBJ databases">
        <title>Whole genome shotgun sequence of Plantactinospora endophytica NBRC 110450.</title>
        <authorList>
            <person name="Komaki H."/>
            <person name="Tamura T."/>
        </authorList>
    </citation>
    <scope>NUCLEOTIDE SEQUENCE [LARGE SCALE GENOMIC DNA]</scope>
    <source>
        <strain evidence="1 2">NBRC 110450</strain>
    </source>
</reference>
<name>A0ABQ4DUW8_9ACTN</name>
<evidence type="ECO:0000313" key="2">
    <source>
        <dbReference type="Proteomes" id="UP000646749"/>
    </source>
</evidence>
<evidence type="ECO:0000313" key="1">
    <source>
        <dbReference type="EMBL" id="GIG86245.1"/>
    </source>
</evidence>
<comment type="caution">
    <text evidence="1">The sequence shown here is derived from an EMBL/GenBank/DDBJ whole genome shotgun (WGS) entry which is preliminary data.</text>
</comment>